<keyword evidence="1" id="KW-0472">Membrane</keyword>
<dbReference type="EMBL" id="MHST01000002">
    <property type="protein sequence ID" value="OHA50059.1"/>
    <property type="molecule type" value="Genomic_DNA"/>
</dbReference>
<dbReference type="Proteomes" id="UP000178690">
    <property type="component" value="Unassembled WGS sequence"/>
</dbReference>
<feature type="transmembrane region" description="Helical" evidence="1">
    <location>
        <begin position="36"/>
        <end position="59"/>
    </location>
</feature>
<accession>A0A1G2PQQ0</accession>
<sequence length="91" mass="9502">MGGAVLETAAGWIGLAGVLAFYPIQNASLFRSKDPTGLSLVAFASLAVGLAGYTMLGVLVGDITIILGNGLTFIGTLPILFMIVRYRKRSL</sequence>
<evidence type="ECO:0000256" key="1">
    <source>
        <dbReference type="SAM" id="Phobius"/>
    </source>
</evidence>
<gene>
    <name evidence="2" type="ORF">A2682_01825</name>
</gene>
<evidence type="ECO:0000313" key="3">
    <source>
        <dbReference type="Proteomes" id="UP000178690"/>
    </source>
</evidence>
<reference evidence="2 3" key="1">
    <citation type="journal article" date="2016" name="Nat. Commun.">
        <title>Thousands of microbial genomes shed light on interconnected biogeochemical processes in an aquifer system.</title>
        <authorList>
            <person name="Anantharaman K."/>
            <person name="Brown C.T."/>
            <person name="Hug L.A."/>
            <person name="Sharon I."/>
            <person name="Castelle C.J."/>
            <person name="Probst A.J."/>
            <person name="Thomas B.C."/>
            <person name="Singh A."/>
            <person name="Wilkins M.J."/>
            <person name="Karaoz U."/>
            <person name="Brodie E.L."/>
            <person name="Williams K.H."/>
            <person name="Hubbard S.S."/>
            <person name="Banfield J.F."/>
        </authorList>
    </citation>
    <scope>NUCLEOTIDE SEQUENCE [LARGE SCALE GENOMIC DNA]</scope>
    <source>
        <strain evidence="3">RIFCSPHIGHO2_01_FULL_58_15</strain>
    </source>
</reference>
<keyword evidence="1" id="KW-1133">Transmembrane helix</keyword>
<organism evidence="2 3">
    <name type="scientific">Terrybacteria sp. (strain RIFCSPHIGHO2_01_FULL_58_15)</name>
    <dbReference type="NCBI Taxonomy" id="1802363"/>
    <lineage>
        <taxon>Bacteria</taxon>
        <taxon>Candidatus Terryibacteriota</taxon>
    </lineage>
</organism>
<proteinExistence type="predicted"/>
<protein>
    <submittedName>
        <fullName evidence="2">Uncharacterized protein</fullName>
    </submittedName>
</protein>
<feature type="transmembrane region" description="Helical" evidence="1">
    <location>
        <begin position="65"/>
        <end position="84"/>
    </location>
</feature>
<dbReference type="AlphaFoldDB" id="A0A1G2PQQ0"/>
<evidence type="ECO:0000313" key="2">
    <source>
        <dbReference type="EMBL" id="OHA50059.1"/>
    </source>
</evidence>
<name>A0A1G2PQQ0_TERXR</name>
<keyword evidence="1" id="KW-0812">Transmembrane</keyword>
<feature type="transmembrane region" description="Helical" evidence="1">
    <location>
        <begin position="6"/>
        <end position="24"/>
    </location>
</feature>
<dbReference type="Gene3D" id="1.20.1280.290">
    <property type="match status" value="1"/>
</dbReference>
<comment type="caution">
    <text evidence="2">The sequence shown here is derived from an EMBL/GenBank/DDBJ whole genome shotgun (WGS) entry which is preliminary data.</text>
</comment>